<evidence type="ECO:0000256" key="1">
    <source>
        <dbReference type="SAM" id="Coils"/>
    </source>
</evidence>
<evidence type="ECO:0000313" key="3">
    <source>
        <dbReference type="Proteomes" id="UP000246114"/>
    </source>
</evidence>
<accession>A0A316M698</accession>
<dbReference type="EMBL" id="QAMZ01000052">
    <property type="protein sequence ID" value="PWL52063.1"/>
    <property type="molecule type" value="Genomic_DNA"/>
</dbReference>
<dbReference type="Proteomes" id="UP000246114">
    <property type="component" value="Unassembled WGS sequence"/>
</dbReference>
<name>A0A316M698_9CLOT</name>
<protein>
    <submittedName>
        <fullName evidence="2">DNA-binding protein</fullName>
    </submittedName>
</protein>
<dbReference type="GO" id="GO:0003677">
    <property type="term" value="F:DNA binding"/>
    <property type="evidence" value="ECO:0007669"/>
    <property type="project" value="UniProtKB-KW"/>
</dbReference>
<proteinExistence type="predicted"/>
<keyword evidence="2" id="KW-0238">DNA-binding</keyword>
<evidence type="ECO:0000313" key="2">
    <source>
        <dbReference type="EMBL" id="PWL52063.1"/>
    </source>
</evidence>
<reference evidence="2 3" key="1">
    <citation type="submission" date="2018-03" db="EMBL/GenBank/DDBJ databases">
        <title>The uncultured portion of the human microbiome is neutrally assembled.</title>
        <authorList>
            <person name="Jeraldo P."/>
            <person name="Boardman L."/>
            <person name="White B.A."/>
            <person name="Nelson H."/>
            <person name="Goldenfeld N."/>
            <person name="Chia N."/>
        </authorList>
    </citation>
    <scope>NUCLEOTIDE SEQUENCE [LARGE SCALE GENOMIC DNA]</scope>
    <source>
        <strain evidence="2">CIM:MAG 903</strain>
    </source>
</reference>
<dbReference type="AlphaFoldDB" id="A0A316M698"/>
<dbReference type="RefSeq" id="WP_412347714.1">
    <property type="nucleotide sequence ID" value="NZ_JBKWKS010000011.1"/>
</dbReference>
<keyword evidence="1" id="KW-0175">Coiled coil</keyword>
<comment type="caution">
    <text evidence="2">The sequence shown here is derived from an EMBL/GenBank/DDBJ whole genome shotgun (WGS) entry which is preliminary data.</text>
</comment>
<feature type="coiled-coil region" evidence="1">
    <location>
        <begin position="62"/>
        <end position="89"/>
    </location>
</feature>
<gene>
    <name evidence="2" type="ORF">DBY38_12135</name>
</gene>
<sequence>MKKEEELLTLNQIHEEYPSLPVSTLQKSYREKKLIGAKIGRSIKVSRKNLNKYLGIETTDQLLEKDLEIARLKNQLEGYKRQCATLKQLMSTMQGVMNVL</sequence>
<organism evidence="2 3">
    <name type="scientific">Clostridium cadaveris</name>
    <dbReference type="NCBI Taxonomy" id="1529"/>
    <lineage>
        <taxon>Bacteria</taxon>
        <taxon>Bacillati</taxon>
        <taxon>Bacillota</taxon>
        <taxon>Clostridia</taxon>
        <taxon>Eubacteriales</taxon>
        <taxon>Clostridiaceae</taxon>
        <taxon>Clostridium</taxon>
    </lineage>
</organism>